<evidence type="ECO:0000256" key="1">
    <source>
        <dbReference type="ARBA" id="ARBA00022801"/>
    </source>
</evidence>
<dbReference type="AlphaFoldDB" id="A0A2M8KSM9"/>
<accession>A0A2M8KSM9</accession>
<dbReference type="GO" id="GO:0005829">
    <property type="term" value="C:cytosol"/>
    <property type="evidence" value="ECO:0007669"/>
    <property type="project" value="TreeGrafter"/>
</dbReference>
<gene>
    <name evidence="3" type="ORF">COU88_02325</name>
</gene>
<dbReference type="InterPro" id="IPR029033">
    <property type="entry name" value="His_PPase_superfam"/>
</dbReference>
<evidence type="ECO:0000313" key="4">
    <source>
        <dbReference type="Proteomes" id="UP000229554"/>
    </source>
</evidence>
<dbReference type="Proteomes" id="UP000229554">
    <property type="component" value="Unassembled WGS sequence"/>
</dbReference>
<dbReference type="GO" id="GO:0004331">
    <property type="term" value="F:fructose-2,6-bisphosphate 2-phosphatase activity"/>
    <property type="evidence" value="ECO:0007669"/>
    <property type="project" value="TreeGrafter"/>
</dbReference>
<protein>
    <recommendedName>
        <fullName evidence="5">Histidine phosphatase family protein</fullName>
    </recommendedName>
</protein>
<dbReference type="SUPFAM" id="SSF53254">
    <property type="entry name" value="Phosphoglycerate mutase-like"/>
    <property type="match status" value="1"/>
</dbReference>
<feature type="binding site" evidence="2">
    <location>
        <begin position="11"/>
        <end position="18"/>
    </location>
    <ligand>
        <name>substrate</name>
    </ligand>
</feature>
<feature type="binding site" evidence="2">
    <location>
        <position position="63"/>
    </location>
    <ligand>
        <name>substrate</name>
    </ligand>
</feature>
<dbReference type="PANTHER" id="PTHR46517">
    <property type="entry name" value="FRUCTOSE-2,6-BISPHOSPHATASE TIGAR"/>
    <property type="match status" value="1"/>
</dbReference>
<evidence type="ECO:0008006" key="5">
    <source>
        <dbReference type="Google" id="ProtNLM"/>
    </source>
</evidence>
<dbReference type="InterPro" id="IPR051695">
    <property type="entry name" value="Phosphoglycerate_Mutase"/>
</dbReference>
<name>A0A2M8KSM9_9BACT</name>
<keyword evidence="1" id="KW-0378">Hydrolase</keyword>
<dbReference type="GO" id="GO:0045820">
    <property type="term" value="P:negative regulation of glycolytic process"/>
    <property type="evidence" value="ECO:0007669"/>
    <property type="project" value="TreeGrafter"/>
</dbReference>
<reference evidence="4" key="1">
    <citation type="submission" date="2017-09" db="EMBL/GenBank/DDBJ databases">
        <title>Depth-based differentiation of microbial function through sediment-hosted aquifers and enrichment of novel symbionts in the deep terrestrial subsurface.</title>
        <authorList>
            <person name="Probst A.J."/>
            <person name="Ladd B."/>
            <person name="Jarett J.K."/>
            <person name="Geller-Mcgrath D.E."/>
            <person name="Sieber C.M.K."/>
            <person name="Emerson J.B."/>
            <person name="Anantharaman K."/>
            <person name="Thomas B.C."/>
            <person name="Malmstrom R."/>
            <person name="Stieglmeier M."/>
            <person name="Klingl A."/>
            <person name="Woyke T."/>
            <person name="Ryan C.M."/>
            <person name="Banfield J.F."/>
        </authorList>
    </citation>
    <scope>NUCLEOTIDE SEQUENCE [LARGE SCALE GENOMIC DNA]</scope>
</reference>
<evidence type="ECO:0000256" key="2">
    <source>
        <dbReference type="PIRSR" id="PIRSR613078-2"/>
    </source>
</evidence>
<dbReference type="InterPro" id="IPR013078">
    <property type="entry name" value="His_Pase_superF_clade-1"/>
</dbReference>
<organism evidence="3 4">
    <name type="scientific">Candidatus Roizmanbacteria bacterium CG10_big_fil_rev_8_21_14_0_10_39_6</name>
    <dbReference type="NCBI Taxonomy" id="1974853"/>
    <lineage>
        <taxon>Bacteria</taxon>
        <taxon>Candidatus Roizmaniibacteriota</taxon>
    </lineage>
</organism>
<dbReference type="Gene3D" id="3.40.50.1240">
    <property type="entry name" value="Phosphoglycerate mutase-like"/>
    <property type="match status" value="1"/>
</dbReference>
<dbReference type="EMBL" id="PFED01000100">
    <property type="protein sequence ID" value="PJE62926.1"/>
    <property type="molecule type" value="Genomic_DNA"/>
</dbReference>
<dbReference type="GO" id="GO:0043456">
    <property type="term" value="P:regulation of pentose-phosphate shunt"/>
    <property type="evidence" value="ECO:0007669"/>
    <property type="project" value="TreeGrafter"/>
</dbReference>
<dbReference type="PANTHER" id="PTHR46517:SF1">
    <property type="entry name" value="FRUCTOSE-2,6-BISPHOSPHATASE TIGAR"/>
    <property type="match status" value="1"/>
</dbReference>
<comment type="caution">
    <text evidence="3">The sequence shown here is derived from an EMBL/GenBank/DDBJ whole genome shotgun (WGS) entry which is preliminary data.</text>
</comment>
<sequence length="88" mass="10120">MPYGKTIVFARHGETNFNRLKQIQDPIEPHLTTKGHMQAHAIGKKIQEQGWQFDAVFCADTTRTRETLVDICLPNRSKNNIHITSFLN</sequence>
<evidence type="ECO:0000313" key="3">
    <source>
        <dbReference type="EMBL" id="PJE62926.1"/>
    </source>
</evidence>
<dbReference type="CDD" id="cd07067">
    <property type="entry name" value="HP_PGM_like"/>
    <property type="match status" value="1"/>
</dbReference>
<feature type="non-terminal residue" evidence="3">
    <location>
        <position position="88"/>
    </location>
</feature>
<dbReference type="Pfam" id="PF00300">
    <property type="entry name" value="His_Phos_1"/>
    <property type="match status" value="1"/>
</dbReference>
<proteinExistence type="predicted"/>